<dbReference type="SUPFAM" id="SSF52540">
    <property type="entry name" value="P-loop containing nucleoside triphosphate hydrolases"/>
    <property type="match status" value="1"/>
</dbReference>
<keyword evidence="1" id="KW-0547">Nucleotide-binding</keyword>
<reference evidence="3 4" key="1">
    <citation type="submission" date="2020-01" db="EMBL/GenBank/DDBJ databases">
        <title>Sphingomonas sp. C33 whole genome sequece.</title>
        <authorList>
            <person name="Park C."/>
        </authorList>
    </citation>
    <scope>NUCLEOTIDE SEQUENCE [LARGE SCALE GENOMIC DNA]</scope>
    <source>
        <strain evidence="3 4">C33</strain>
        <plasmid evidence="4">pc33</plasmid>
    </source>
</reference>
<dbReference type="GO" id="GO:0003678">
    <property type="term" value="F:DNA helicase activity"/>
    <property type="evidence" value="ECO:0007669"/>
    <property type="project" value="UniProtKB-ARBA"/>
</dbReference>
<dbReference type="KEGG" id="schy:GVO57_14380"/>
<evidence type="ECO:0000313" key="3">
    <source>
        <dbReference type="EMBL" id="QHL92065.1"/>
    </source>
</evidence>
<sequence length="657" mass="71854">MLREHAWQIAEDLGLEAEAAREPQEGKAPKLIVDTPWVQECDNQRALLEGFHSLIEADQSLVFFYARQTPMAETQARQIVAVARLTSAGKVGEYPYEGGTAAGRIRSMIWERPFQHSLRPDPDNEGFWLDGVVLPYHQVLDLAETSDDIDPAAFVAEVPEEAYTQFRYASEHVTHGSAITALEAVRTAVEASAKVLPGPWGNYLTWIDNELSRLWTMQGAAPGLGSALSCFDAKFNGTLFALALAPELDASEDAWSVVEAIFDGTRTAPANAPKITSMQRKRFNLLKRDADRYDLMRLLACFEITKEQAQDVFSTADPAAVLANPYLIFEGSRLRPDPVCLTTIDRCLFPAADASATPALPRAPDIELDEPDHPLRLRAIVIEALERAASQGHTLLRADILATAVAELPLSRTVTVDAATLELCEEEFAGEIDVCEYEDQPYAQLVRFAQAGNVIRAHIEARLKHASSNSLDWAQLVTSEFGAPESDDKDEKAAQEEKVAALGILERSRIAILTGAAGTGKTTLLKILIGQPDVVGRDILLLAPTGKARVRLGQQTSRPEQTRTLAQFLNEFGRYDGATGRYLVSEVGDTASVTTCVVDECSMLTEEQMASLCSVLPKSARLILVGDPQQLPPIGAGRPFVDIIKHLEGRMVTAWRA</sequence>
<keyword evidence="4" id="KW-1185">Reference proteome</keyword>
<dbReference type="Gene3D" id="1.10.10.2220">
    <property type="match status" value="1"/>
</dbReference>
<dbReference type="Proteomes" id="UP000464468">
    <property type="component" value="Plasmid pC33"/>
</dbReference>
<dbReference type="PANTHER" id="PTHR43788:SF6">
    <property type="entry name" value="DNA HELICASE B"/>
    <property type="match status" value="1"/>
</dbReference>
<dbReference type="InterPro" id="IPR050534">
    <property type="entry name" value="Coronavir_polyprotein_1ab"/>
</dbReference>
<dbReference type="AlphaFoldDB" id="A0A7Z2NZ57"/>
<evidence type="ECO:0000256" key="2">
    <source>
        <dbReference type="ARBA" id="ARBA00022840"/>
    </source>
</evidence>
<dbReference type="CDD" id="cd17933">
    <property type="entry name" value="DEXSc_RecD-like"/>
    <property type="match status" value="1"/>
</dbReference>
<dbReference type="InterPro" id="IPR027417">
    <property type="entry name" value="P-loop_NTPase"/>
</dbReference>
<evidence type="ECO:0000256" key="1">
    <source>
        <dbReference type="ARBA" id="ARBA00022741"/>
    </source>
</evidence>
<protein>
    <submittedName>
        <fullName evidence="3">AAA family ATPase</fullName>
    </submittedName>
</protein>
<dbReference type="PANTHER" id="PTHR43788">
    <property type="entry name" value="DNA2/NAM7 HELICASE FAMILY MEMBER"/>
    <property type="match status" value="1"/>
</dbReference>
<dbReference type="Pfam" id="PF13604">
    <property type="entry name" value="AAA_30"/>
    <property type="match status" value="1"/>
</dbReference>
<accession>A0A7Z2NZ57</accession>
<geneLocation type="plasmid" evidence="4">
    <name>pc33</name>
</geneLocation>
<dbReference type="Gene3D" id="3.40.50.300">
    <property type="entry name" value="P-loop containing nucleotide triphosphate hydrolases"/>
    <property type="match status" value="1"/>
</dbReference>
<dbReference type="RefSeq" id="WP_160594099.1">
    <property type="nucleotide sequence ID" value="NZ_CP047896.1"/>
</dbReference>
<gene>
    <name evidence="3" type="ORF">GVO57_14380</name>
</gene>
<keyword evidence="2" id="KW-0067">ATP-binding</keyword>
<name>A0A7Z2NZ57_9SPHN</name>
<proteinExistence type="predicted"/>
<dbReference type="EMBL" id="CP047896">
    <property type="protein sequence ID" value="QHL92065.1"/>
    <property type="molecule type" value="Genomic_DNA"/>
</dbReference>
<organism evidence="3 4">
    <name type="scientific">Sphingomonas changnyeongensis</name>
    <dbReference type="NCBI Taxonomy" id="2698679"/>
    <lineage>
        <taxon>Bacteria</taxon>
        <taxon>Pseudomonadati</taxon>
        <taxon>Pseudomonadota</taxon>
        <taxon>Alphaproteobacteria</taxon>
        <taxon>Sphingomonadales</taxon>
        <taxon>Sphingomonadaceae</taxon>
        <taxon>Sphingomonas</taxon>
    </lineage>
</organism>
<dbReference type="GO" id="GO:0005524">
    <property type="term" value="F:ATP binding"/>
    <property type="evidence" value="ECO:0007669"/>
    <property type="project" value="UniProtKB-KW"/>
</dbReference>
<keyword evidence="3" id="KW-0614">Plasmid</keyword>
<evidence type="ECO:0000313" key="4">
    <source>
        <dbReference type="Proteomes" id="UP000464468"/>
    </source>
</evidence>